<reference evidence="1" key="1">
    <citation type="submission" date="2022-04" db="EMBL/GenBank/DDBJ databases">
        <title>Genome of the entomopathogenic fungus Entomophthora muscae.</title>
        <authorList>
            <person name="Elya C."/>
            <person name="Lovett B.R."/>
            <person name="Lee E."/>
            <person name="Macias A.M."/>
            <person name="Hajek A.E."/>
            <person name="De Bivort B.L."/>
            <person name="Kasson M.T."/>
            <person name="De Fine Licht H.H."/>
            <person name="Stajich J.E."/>
        </authorList>
    </citation>
    <scope>NUCLEOTIDE SEQUENCE</scope>
    <source>
        <strain evidence="1">Berkeley</strain>
    </source>
</reference>
<dbReference type="Proteomes" id="UP001165960">
    <property type="component" value="Unassembled WGS sequence"/>
</dbReference>
<keyword evidence="2" id="KW-1185">Reference proteome</keyword>
<organism evidence="1 2">
    <name type="scientific">Entomophthora muscae</name>
    <dbReference type="NCBI Taxonomy" id="34485"/>
    <lineage>
        <taxon>Eukaryota</taxon>
        <taxon>Fungi</taxon>
        <taxon>Fungi incertae sedis</taxon>
        <taxon>Zoopagomycota</taxon>
        <taxon>Entomophthoromycotina</taxon>
        <taxon>Entomophthoromycetes</taxon>
        <taxon>Entomophthorales</taxon>
        <taxon>Entomophthoraceae</taxon>
        <taxon>Entomophthora</taxon>
    </lineage>
</organism>
<sequence length="66" mass="7231">MYLLPSGIVTFRLIIQRGSATQKGRPKKPLESAKDLKQVSDKKWVVAAPVEEAIEPVRSAPKNSTA</sequence>
<evidence type="ECO:0000313" key="2">
    <source>
        <dbReference type="Proteomes" id="UP001165960"/>
    </source>
</evidence>
<name>A0ACC2T0D3_9FUNG</name>
<proteinExistence type="predicted"/>
<evidence type="ECO:0000313" key="1">
    <source>
        <dbReference type="EMBL" id="KAJ9068071.1"/>
    </source>
</evidence>
<comment type="caution">
    <text evidence="1">The sequence shown here is derived from an EMBL/GenBank/DDBJ whole genome shotgun (WGS) entry which is preliminary data.</text>
</comment>
<accession>A0ACC2T0D3</accession>
<gene>
    <name evidence="1" type="ORF">DSO57_1032410</name>
</gene>
<protein>
    <submittedName>
        <fullName evidence="1">Uncharacterized protein</fullName>
    </submittedName>
</protein>
<dbReference type="EMBL" id="QTSX02003793">
    <property type="protein sequence ID" value="KAJ9068071.1"/>
    <property type="molecule type" value="Genomic_DNA"/>
</dbReference>